<dbReference type="NCBIfam" id="NF038128">
    <property type="entry name" value="choice_anch_J"/>
    <property type="match status" value="1"/>
</dbReference>
<dbReference type="InterPro" id="IPR043744">
    <property type="entry name" value="DUF5689"/>
</dbReference>
<sequence length="479" mass="52641">MKTGKFNKPFTLFFVLMTIFSCVKKDDFEVPNTEVIAPDIDQNSVIEISALRSLLQQEQTNTGNPDAILTFEGTEKYVVGYVISSDEGGNFFEELIIQNSASNPNTGVKILIDANPLFTTFEFGRKVYVKLDGLTVGLNSGVLTLGIRDGTNIQKIPESAMFDFLIRDVEVATVEALPITILDFSDDKTNLFVRLTDVQFDRHDAVGENRKTFAAEPGDQFDAERKLENCETGYSTIFSTSTYADYKTVLLPSGRGTMDAILTYDFYGEEFNITVSDPSTIYFDSEERCDPAEIDCGVAETTGANILFSDFFETQSPGDPISGNGWTNYIEAGSEQWEAFTSTGSSPSLGISARMQAFNSGDSSNIAWLITPQINFDAQEGETLNFKTSNSFADGSTLEIFISTDWDGNPDNIVSATWDILSAAYITQDDDAFGPWFPSGNVDLDCITGNGYIALKYVGSGEEAFDGTYEFDEIVINSD</sequence>
<protein>
    <recommendedName>
        <fullName evidence="1">DUF5689 domain-containing protein</fullName>
    </recommendedName>
</protein>
<dbReference type="EMBL" id="LXIE01000035">
    <property type="protein sequence ID" value="OAD90609.1"/>
    <property type="molecule type" value="Genomic_DNA"/>
</dbReference>
<evidence type="ECO:0000313" key="3">
    <source>
        <dbReference type="Proteomes" id="UP000077552"/>
    </source>
</evidence>
<keyword evidence="3" id="KW-1185">Reference proteome</keyword>
<evidence type="ECO:0000313" key="2">
    <source>
        <dbReference type="EMBL" id="OAD90609.1"/>
    </source>
</evidence>
<dbReference type="OrthoDB" id="1492759at2"/>
<dbReference type="PROSITE" id="PS51257">
    <property type="entry name" value="PROKAR_LIPOPROTEIN"/>
    <property type="match status" value="1"/>
</dbReference>
<dbReference type="RefSeq" id="WP_068762621.1">
    <property type="nucleotide sequence ID" value="NZ_LXIE01000035.1"/>
</dbReference>
<organism evidence="2 3">
    <name type="scientific">Aequorivita soesokkakensis</name>
    <dbReference type="NCBI Taxonomy" id="1385699"/>
    <lineage>
        <taxon>Bacteria</taxon>
        <taxon>Pseudomonadati</taxon>
        <taxon>Bacteroidota</taxon>
        <taxon>Flavobacteriia</taxon>
        <taxon>Flavobacteriales</taxon>
        <taxon>Flavobacteriaceae</taxon>
        <taxon>Aequorivita</taxon>
    </lineage>
</organism>
<name>A0A1A9LB73_9FLAO</name>
<reference evidence="2 3" key="1">
    <citation type="submission" date="2016-05" db="EMBL/GenBank/DDBJ databases">
        <title>Genome sequencing of Vitellibacter soesokkakensis RSSK-12.</title>
        <authorList>
            <person name="Thevarajoo S."/>
            <person name="Selvaratnam C."/>
            <person name="Goh K.M."/>
            <person name="Chan K.-G."/>
            <person name="Chong C.S."/>
        </authorList>
    </citation>
    <scope>NUCLEOTIDE SEQUENCE [LARGE SCALE GENOMIC DNA]</scope>
    <source>
        <strain evidence="2 3">RSSK-12</strain>
    </source>
</reference>
<dbReference type="Proteomes" id="UP000077552">
    <property type="component" value="Unassembled WGS sequence"/>
</dbReference>
<comment type="caution">
    <text evidence="2">The sequence shown here is derived from an EMBL/GenBank/DDBJ whole genome shotgun (WGS) entry which is preliminary data.</text>
</comment>
<proteinExistence type="predicted"/>
<accession>A0A1A9LB73</accession>
<dbReference type="STRING" id="1385699.A7A78_14370"/>
<dbReference type="Gene3D" id="2.60.120.200">
    <property type="match status" value="1"/>
</dbReference>
<dbReference type="AlphaFoldDB" id="A0A1A9LB73"/>
<gene>
    <name evidence="2" type="ORF">A7A78_14370</name>
</gene>
<evidence type="ECO:0000259" key="1">
    <source>
        <dbReference type="Pfam" id="PF18942"/>
    </source>
</evidence>
<dbReference type="Pfam" id="PF18942">
    <property type="entry name" value="DUF5689"/>
    <property type="match status" value="1"/>
</dbReference>
<feature type="domain" description="DUF5689" evidence="1">
    <location>
        <begin position="45"/>
        <end position="275"/>
    </location>
</feature>